<proteinExistence type="predicted"/>
<evidence type="ECO:0000256" key="1">
    <source>
        <dbReference type="SAM" id="MobiDB-lite"/>
    </source>
</evidence>
<reference evidence="3" key="1">
    <citation type="submission" date="2017-03" db="EMBL/GenBank/DDBJ databases">
        <title>Genomes of endolithic fungi from Antarctica.</title>
        <authorList>
            <person name="Coleine C."/>
            <person name="Masonjones S."/>
            <person name="Stajich J.E."/>
        </authorList>
    </citation>
    <scope>NUCLEOTIDE SEQUENCE [LARGE SCALE GENOMIC DNA]</scope>
    <source>
        <strain evidence="3">CCFEE 5527</strain>
    </source>
</reference>
<feature type="compositionally biased region" description="Low complexity" evidence="1">
    <location>
        <begin position="263"/>
        <end position="275"/>
    </location>
</feature>
<feature type="compositionally biased region" description="Acidic residues" evidence="1">
    <location>
        <begin position="339"/>
        <end position="354"/>
    </location>
</feature>
<dbReference type="InParanoid" id="A0A1V8SYP7"/>
<accession>A0A1V8SYP7</accession>
<sequence length="398" mass="42187">MPPKRTTKAARGGKPVAGKHRSEVDAEPRLQSFKRPYTARTATLEKTKAQKIAVKPANEPIEVDKSGSDEINLNTESDEPADVDVKPKANAKAGTKPRQAPARNITAPPRATVASKALAKGKTAPRRIAKRKAPAKELDLGDSDDGSSSGDSSIEASGRLTLAKLKRTVDRHAKWCPFVRMNKKLKTRVSMMARIVDQNAGASDDDDDEAEGMMVVDGRLEKVTGGRKGGRGAGRGAAQSTKQPATKGAANTKVVVVAEKFPKATAKSKAQATKAGHMAPKSLSPGTINDDRKAMHLDSASTVPNDEGSGVESDADFPGIVDAVDDNGKGEEIPQDSAGGEEDDEDKGEGEEEGPLPKKSRKWPECRNLTPKFQDIARESTSSLSELGKTPENASQAL</sequence>
<evidence type="ECO:0000313" key="3">
    <source>
        <dbReference type="Proteomes" id="UP000192596"/>
    </source>
</evidence>
<protein>
    <submittedName>
        <fullName evidence="2">Uncharacterized protein</fullName>
    </submittedName>
</protein>
<organism evidence="2 3">
    <name type="scientific">Cryoendolithus antarcticus</name>
    <dbReference type="NCBI Taxonomy" id="1507870"/>
    <lineage>
        <taxon>Eukaryota</taxon>
        <taxon>Fungi</taxon>
        <taxon>Dikarya</taxon>
        <taxon>Ascomycota</taxon>
        <taxon>Pezizomycotina</taxon>
        <taxon>Dothideomycetes</taxon>
        <taxon>Dothideomycetidae</taxon>
        <taxon>Cladosporiales</taxon>
        <taxon>Cladosporiaceae</taxon>
        <taxon>Cryoendolithus</taxon>
    </lineage>
</organism>
<gene>
    <name evidence="2" type="ORF">B0A48_10898</name>
</gene>
<feature type="region of interest" description="Disordered" evidence="1">
    <location>
        <begin position="216"/>
        <end position="398"/>
    </location>
</feature>
<dbReference type="AlphaFoldDB" id="A0A1V8SYP7"/>
<keyword evidence="3" id="KW-1185">Reference proteome</keyword>
<dbReference type="Proteomes" id="UP000192596">
    <property type="component" value="Unassembled WGS sequence"/>
</dbReference>
<evidence type="ECO:0000313" key="2">
    <source>
        <dbReference type="EMBL" id="OQO04287.1"/>
    </source>
</evidence>
<dbReference type="EMBL" id="NAJO01000022">
    <property type="protein sequence ID" value="OQO04287.1"/>
    <property type="molecule type" value="Genomic_DNA"/>
</dbReference>
<feature type="compositionally biased region" description="Basic residues" evidence="1">
    <location>
        <begin position="123"/>
        <end position="133"/>
    </location>
</feature>
<name>A0A1V8SYP7_9PEZI</name>
<comment type="caution">
    <text evidence="2">The sequence shown here is derived from an EMBL/GenBank/DDBJ whole genome shotgun (WGS) entry which is preliminary data.</text>
</comment>
<feature type="region of interest" description="Disordered" evidence="1">
    <location>
        <begin position="1"/>
        <end position="160"/>
    </location>
</feature>